<comment type="caution">
    <text evidence="17">The sequence shown here is derived from an EMBL/GenBank/DDBJ whole genome shotgun (WGS) entry which is preliminary data.</text>
</comment>
<keyword evidence="18" id="KW-1185">Reference proteome</keyword>
<dbReference type="CDD" id="cd00082">
    <property type="entry name" value="HisKA"/>
    <property type="match status" value="1"/>
</dbReference>
<evidence type="ECO:0000256" key="10">
    <source>
        <dbReference type="ARBA" id="ARBA00022840"/>
    </source>
</evidence>
<dbReference type="GO" id="GO:0016301">
    <property type="term" value="F:kinase activity"/>
    <property type="evidence" value="ECO:0007669"/>
    <property type="project" value="UniProtKB-KW"/>
</dbReference>
<keyword evidence="11 14" id="KW-1133">Transmembrane helix</keyword>
<feature type="transmembrane region" description="Helical" evidence="14">
    <location>
        <begin position="167"/>
        <end position="187"/>
    </location>
</feature>
<dbReference type="Gene3D" id="1.10.287.130">
    <property type="match status" value="1"/>
</dbReference>
<evidence type="ECO:0000256" key="5">
    <source>
        <dbReference type="ARBA" id="ARBA00022553"/>
    </source>
</evidence>
<reference evidence="18" key="1">
    <citation type="journal article" date="2019" name="Int. J. Syst. Evol. Microbiol.">
        <title>The Global Catalogue of Microorganisms (GCM) 10K type strain sequencing project: providing services to taxonomists for standard genome sequencing and annotation.</title>
        <authorList>
            <consortium name="The Broad Institute Genomics Platform"/>
            <consortium name="The Broad Institute Genome Sequencing Center for Infectious Disease"/>
            <person name="Wu L."/>
            <person name="Ma J."/>
        </authorList>
    </citation>
    <scope>NUCLEOTIDE SEQUENCE [LARGE SCALE GENOMIC DNA]</scope>
    <source>
        <strain evidence="18">CCM 8896</strain>
    </source>
</reference>
<evidence type="ECO:0000313" key="18">
    <source>
        <dbReference type="Proteomes" id="UP001597267"/>
    </source>
</evidence>
<dbReference type="InterPro" id="IPR003661">
    <property type="entry name" value="HisK_dim/P_dom"/>
</dbReference>
<evidence type="ECO:0000256" key="9">
    <source>
        <dbReference type="ARBA" id="ARBA00022777"/>
    </source>
</evidence>
<evidence type="ECO:0000256" key="14">
    <source>
        <dbReference type="SAM" id="Phobius"/>
    </source>
</evidence>
<evidence type="ECO:0000256" key="7">
    <source>
        <dbReference type="ARBA" id="ARBA00022692"/>
    </source>
</evidence>
<organism evidence="17 18">
    <name type="scientific">Agrilactobacillus yilanensis</name>
    <dbReference type="NCBI Taxonomy" id="2485997"/>
    <lineage>
        <taxon>Bacteria</taxon>
        <taxon>Bacillati</taxon>
        <taxon>Bacillota</taxon>
        <taxon>Bacilli</taxon>
        <taxon>Lactobacillales</taxon>
        <taxon>Lactobacillaceae</taxon>
        <taxon>Agrilactobacillus</taxon>
    </lineage>
</organism>
<evidence type="ECO:0000256" key="3">
    <source>
        <dbReference type="ARBA" id="ARBA00012438"/>
    </source>
</evidence>
<keyword evidence="5" id="KW-0597">Phosphoprotein</keyword>
<evidence type="ECO:0000259" key="16">
    <source>
        <dbReference type="PROSITE" id="PS50885"/>
    </source>
</evidence>
<dbReference type="SUPFAM" id="SSF47384">
    <property type="entry name" value="Homodimeric domain of signal transducing histidine kinase"/>
    <property type="match status" value="1"/>
</dbReference>
<evidence type="ECO:0000256" key="2">
    <source>
        <dbReference type="ARBA" id="ARBA00004651"/>
    </source>
</evidence>
<feature type="domain" description="HAMP" evidence="16">
    <location>
        <begin position="188"/>
        <end position="239"/>
    </location>
</feature>
<dbReference type="RefSeq" id="WP_125713694.1">
    <property type="nucleotide sequence ID" value="NZ_JBHTOP010000022.1"/>
</dbReference>
<evidence type="ECO:0000256" key="8">
    <source>
        <dbReference type="ARBA" id="ARBA00022741"/>
    </source>
</evidence>
<dbReference type="InterPro" id="IPR003660">
    <property type="entry name" value="HAMP_dom"/>
</dbReference>
<dbReference type="SMART" id="SM00387">
    <property type="entry name" value="HATPase_c"/>
    <property type="match status" value="1"/>
</dbReference>
<evidence type="ECO:0000313" key="17">
    <source>
        <dbReference type="EMBL" id="MFD1671702.1"/>
    </source>
</evidence>
<dbReference type="Pfam" id="PF00512">
    <property type="entry name" value="HisKA"/>
    <property type="match status" value="1"/>
</dbReference>
<evidence type="ECO:0000256" key="12">
    <source>
        <dbReference type="ARBA" id="ARBA00023012"/>
    </source>
</evidence>
<name>A0ABW4J690_9LACO</name>
<dbReference type="Proteomes" id="UP001597267">
    <property type="component" value="Unassembled WGS sequence"/>
</dbReference>
<keyword evidence="9 17" id="KW-0418">Kinase</keyword>
<keyword evidence="6" id="KW-0808">Transferase</keyword>
<proteinExistence type="predicted"/>
<dbReference type="InterPro" id="IPR036097">
    <property type="entry name" value="HisK_dim/P_sf"/>
</dbReference>
<comment type="subcellular location">
    <subcellularLocation>
        <location evidence="2">Cell membrane</location>
        <topology evidence="2">Multi-pass membrane protein</topology>
    </subcellularLocation>
</comment>
<dbReference type="Pfam" id="PF02518">
    <property type="entry name" value="HATPase_c"/>
    <property type="match status" value="1"/>
</dbReference>
<evidence type="ECO:0000259" key="15">
    <source>
        <dbReference type="PROSITE" id="PS50109"/>
    </source>
</evidence>
<dbReference type="SMART" id="SM00388">
    <property type="entry name" value="HisKA"/>
    <property type="match status" value="1"/>
</dbReference>
<evidence type="ECO:0000256" key="1">
    <source>
        <dbReference type="ARBA" id="ARBA00000085"/>
    </source>
</evidence>
<dbReference type="Gene3D" id="3.30.565.10">
    <property type="entry name" value="Histidine kinase-like ATPase, C-terminal domain"/>
    <property type="match status" value="1"/>
</dbReference>
<protein>
    <recommendedName>
        <fullName evidence="3">histidine kinase</fullName>
        <ecNumber evidence="3">2.7.13.3</ecNumber>
    </recommendedName>
</protein>
<dbReference type="CDD" id="cd06225">
    <property type="entry name" value="HAMP"/>
    <property type="match status" value="1"/>
</dbReference>
<dbReference type="PROSITE" id="PS50109">
    <property type="entry name" value="HIS_KIN"/>
    <property type="match status" value="1"/>
</dbReference>
<keyword evidence="12" id="KW-0902">Two-component regulatory system</keyword>
<keyword evidence="8" id="KW-0547">Nucleotide-binding</keyword>
<dbReference type="InterPro" id="IPR005467">
    <property type="entry name" value="His_kinase_dom"/>
</dbReference>
<dbReference type="InterPro" id="IPR050398">
    <property type="entry name" value="HssS/ArlS-like"/>
</dbReference>
<dbReference type="Gene3D" id="6.10.340.10">
    <property type="match status" value="1"/>
</dbReference>
<evidence type="ECO:0000256" key="13">
    <source>
        <dbReference type="ARBA" id="ARBA00023136"/>
    </source>
</evidence>
<dbReference type="PANTHER" id="PTHR45528">
    <property type="entry name" value="SENSOR HISTIDINE KINASE CPXA"/>
    <property type="match status" value="1"/>
</dbReference>
<dbReference type="SUPFAM" id="SSF55874">
    <property type="entry name" value="ATPase domain of HSP90 chaperone/DNA topoisomerase II/histidine kinase"/>
    <property type="match status" value="1"/>
</dbReference>
<sequence>MHKIAHKFIVSIVLVLSLASLTTILFNTQYLERYYLAQKKQTLLTVSQQLTKQLKKTPNSGQAISKIEKNQQVVIAQVSDTTSLDNDTLNEAIRSALQAKNIGFQKYWLWQQDYQDILKGQQRVRLYQQQDLSYSLLVNYVQIKRQLFAVTMIIPDISDAFKIINHFLIAVNLVTIAIAIILIILLVRNITKPLGAFERFAANMQKNKFVPLVIQTQDELATVATSLNTMGQQLDHYQTALKTKNAEMTQLMNNVAHDLKTPIALIQLYATGLKDGLDDGTFLETITNESQQMATALDRLLYLSRIEQEEVARTTVDLTALVQKLIQDYQPLATSSQRVFAVALEAGLKIKSSEALLTSLLMNLITNSVKYAASSEIKIRLFQTKTEINFLITNTLANNDLNFDQMWAPYYVGETSRNKNLSGTGLGLSIVAKICHKLHYSITYKVKDQQLTFWVTLPKS</sequence>
<evidence type="ECO:0000256" key="6">
    <source>
        <dbReference type="ARBA" id="ARBA00022679"/>
    </source>
</evidence>
<dbReference type="PROSITE" id="PS50885">
    <property type="entry name" value="HAMP"/>
    <property type="match status" value="1"/>
</dbReference>
<comment type="catalytic activity">
    <reaction evidence="1">
        <text>ATP + protein L-histidine = ADP + protein N-phospho-L-histidine.</text>
        <dbReference type="EC" id="2.7.13.3"/>
    </reaction>
</comment>
<dbReference type="InterPro" id="IPR036890">
    <property type="entry name" value="HATPase_C_sf"/>
</dbReference>
<keyword evidence="4" id="KW-1003">Cell membrane</keyword>
<dbReference type="EC" id="2.7.13.3" evidence="3"/>
<keyword evidence="10" id="KW-0067">ATP-binding</keyword>
<evidence type="ECO:0000256" key="11">
    <source>
        <dbReference type="ARBA" id="ARBA00022989"/>
    </source>
</evidence>
<keyword evidence="7 14" id="KW-0812">Transmembrane</keyword>
<dbReference type="PANTHER" id="PTHR45528:SF1">
    <property type="entry name" value="SENSOR HISTIDINE KINASE CPXA"/>
    <property type="match status" value="1"/>
</dbReference>
<dbReference type="InterPro" id="IPR003594">
    <property type="entry name" value="HATPase_dom"/>
</dbReference>
<evidence type="ECO:0000256" key="4">
    <source>
        <dbReference type="ARBA" id="ARBA00022475"/>
    </source>
</evidence>
<gene>
    <name evidence="17" type="ORF">ACFQ5M_06330</name>
</gene>
<feature type="domain" description="Histidine kinase" evidence="15">
    <location>
        <begin position="254"/>
        <end position="460"/>
    </location>
</feature>
<accession>A0ABW4J690</accession>
<keyword evidence="13 14" id="KW-0472">Membrane</keyword>
<dbReference type="EMBL" id="JBHTOP010000022">
    <property type="protein sequence ID" value="MFD1671702.1"/>
    <property type="molecule type" value="Genomic_DNA"/>
</dbReference>